<dbReference type="AlphaFoldDB" id="A0A812YDR1"/>
<dbReference type="PANTHER" id="PTHR47032:SF1">
    <property type="entry name" value="UDP-D-XYLOSE:L-FUCOSE ALPHA-1,3-D-XYLOSYLTRANSFERASE-RELATED"/>
    <property type="match status" value="1"/>
</dbReference>
<dbReference type="EMBL" id="CAJNIZ010047868">
    <property type="protein sequence ID" value="CAE7777313.1"/>
    <property type="molecule type" value="Genomic_DNA"/>
</dbReference>
<gene>
    <name evidence="2" type="primary">RRA2</name>
    <name evidence="2" type="ORF">SPIL2461_LOCUS23034</name>
</gene>
<sequence>MCRARSVFGRDFLVFVDSERARQRWEGEYGVTPFFSQSWIQESFSGPAADEIHDTNYWRWVAMESILRAGYSALYVDTDILWLADPRPHLAALPKETDFFGSCDAYDGRDGRIKWFRNGSFNLEHLREESRKHDGESTCCHGAVVPVNAGVVFMRPTSAAVRAIQHFRARILSGPCWGQAAMHWSLFELCGHQISCNMLDPLSFASAEPIRKVLKKDQEALPRSPFLIHLDISAKQKATKFFEGIFGTPQACIDDGRGDSIGKSSEL</sequence>
<dbReference type="Pfam" id="PF03407">
    <property type="entry name" value="Nucleotid_trans"/>
    <property type="match status" value="1"/>
</dbReference>
<dbReference type="GO" id="GO:0005794">
    <property type="term" value="C:Golgi apparatus"/>
    <property type="evidence" value="ECO:0007669"/>
    <property type="project" value="TreeGrafter"/>
</dbReference>
<reference evidence="2" key="1">
    <citation type="submission" date="2021-02" db="EMBL/GenBank/DDBJ databases">
        <authorList>
            <person name="Dougan E. K."/>
            <person name="Rhodes N."/>
            <person name="Thang M."/>
            <person name="Chan C."/>
        </authorList>
    </citation>
    <scope>NUCLEOTIDE SEQUENCE</scope>
</reference>
<dbReference type="InterPro" id="IPR005069">
    <property type="entry name" value="Nucl-diP-sugar_transferase"/>
</dbReference>
<evidence type="ECO:0000313" key="3">
    <source>
        <dbReference type="Proteomes" id="UP000649617"/>
    </source>
</evidence>
<organism evidence="2 3">
    <name type="scientific">Symbiodinium pilosum</name>
    <name type="common">Dinoflagellate</name>
    <dbReference type="NCBI Taxonomy" id="2952"/>
    <lineage>
        <taxon>Eukaryota</taxon>
        <taxon>Sar</taxon>
        <taxon>Alveolata</taxon>
        <taxon>Dinophyceae</taxon>
        <taxon>Suessiales</taxon>
        <taxon>Symbiodiniaceae</taxon>
        <taxon>Symbiodinium</taxon>
    </lineage>
</organism>
<comment type="caution">
    <text evidence="2">The sequence shown here is derived from an EMBL/GenBank/DDBJ whole genome shotgun (WGS) entry which is preliminary data.</text>
</comment>
<protein>
    <submittedName>
        <fullName evidence="2">RRA2 protein</fullName>
    </submittedName>
</protein>
<dbReference type="PANTHER" id="PTHR47032">
    <property type="entry name" value="UDP-D-XYLOSE:L-FUCOSE ALPHA-1,3-D-XYLOSYLTRANSFERASE-RELATED"/>
    <property type="match status" value="1"/>
</dbReference>
<name>A0A812YDR1_SYMPI</name>
<accession>A0A812YDR1</accession>
<dbReference type="Proteomes" id="UP000649617">
    <property type="component" value="Unassembled WGS sequence"/>
</dbReference>
<evidence type="ECO:0000259" key="1">
    <source>
        <dbReference type="Pfam" id="PF03407"/>
    </source>
</evidence>
<dbReference type="OrthoDB" id="540503at2759"/>
<proteinExistence type="predicted"/>
<dbReference type="GO" id="GO:0016757">
    <property type="term" value="F:glycosyltransferase activity"/>
    <property type="evidence" value="ECO:0007669"/>
    <property type="project" value="TreeGrafter"/>
</dbReference>
<dbReference type="InterPro" id="IPR052636">
    <property type="entry name" value="UDP-D-xylose:L-fucose_XylT"/>
</dbReference>
<keyword evidence="3" id="KW-1185">Reference proteome</keyword>
<feature type="domain" description="Nucleotide-diphospho-sugar transferase" evidence="1">
    <location>
        <begin position="59"/>
        <end position="234"/>
    </location>
</feature>
<evidence type="ECO:0000313" key="2">
    <source>
        <dbReference type="EMBL" id="CAE7777313.1"/>
    </source>
</evidence>